<dbReference type="EMBL" id="CP022540">
    <property type="protein sequence ID" value="ASP20975.1"/>
    <property type="molecule type" value="Genomic_DNA"/>
</dbReference>
<evidence type="ECO:0000313" key="3">
    <source>
        <dbReference type="EMBL" id="ASP20975.1"/>
    </source>
</evidence>
<feature type="domain" description="DUF305" evidence="2">
    <location>
        <begin position="92"/>
        <end position="142"/>
    </location>
</feature>
<sequence length="279" mass="30498">MKYSRFFLMIGTSTLVMFMLMYLNIYLVGHVFFSETRAWMAVLMGATMAFVMLSFMLSMYTNKVMNAGIFVGSVVVFVLSLWLVRSQVTVQDQSFMRAMIPHHSIAIMTSSRAEITDPRVAKLAEAIVYAQDKEIAEMRYLIADISANGNAAPEDVTPEARVRSAADALETEVIATVDPEFLTEADIAKVLPDGASCRFTYTASSPAVLAVGPNSAVMKISGDLVRLSAQSASGQTLRFADGLLRAELRRGDDLTDMMVTAGPDYTAGFRGQYRCEGGL</sequence>
<reference evidence="3 4" key="1">
    <citation type="submission" date="2017-07" db="EMBL/GenBank/DDBJ databases">
        <title>Genome Sequence of Antarctobacter heliothermus Strain SMS3 Isolated from a culture of the Diatom Skeletonema marinoi.</title>
        <authorList>
            <person name="Topel M."/>
            <person name="Pinder M.I.M."/>
            <person name="Johansson O.N."/>
            <person name="Kourtchenko O."/>
            <person name="Godhe A."/>
            <person name="Clarke A.K."/>
        </authorList>
    </citation>
    <scope>NUCLEOTIDE SEQUENCE [LARGE SCALE GENOMIC DNA]</scope>
    <source>
        <strain evidence="3 4">SMS3</strain>
    </source>
</reference>
<feature type="transmembrane region" description="Helical" evidence="1">
    <location>
        <begin position="38"/>
        <end position="57"/>
    </location>
</feature>
<accession>A0A222E451</accession>
<dbReference type="InterPro" id="IPR005183">
    <property type="entry name" value="DUF305_CopM-like"/>
</dbReference>
<dbReference type="KEGG" id="aht:ANTHELSMS3_02298"/>
<keyword evidence="1" id="KW-0472">Membrane</keyword>
<keyword evidence="1" id="KW-1133">Transmembrane helix</keyword>
<dbReference type="AlphaFoldDB" id="A0A222E451"/>
<dbReference type="RefSeq" id="WP_094034957.1">
    <property type="nucleotide sequence ID" value="NZ_CP022540.1"/>
</dbReference>
<feature type="transmembrane region" description="Helical" evidence="1">
    <location>
        <begin position="7"/>
        <end position="32"/>
    </location>
</feature>
<dbReference type="Pfam" id="PF03713">
    <property type="entry name" value="DUF305"/>
    <property type="match status" value="1"/>
</dbReference>
<keyword evidence="4" id="KW-1185">Reference proteome</keyword>
<evidence type="ECO:0000313" key="4">
    <source>
        <dbReference type="Proteomes" id="UP000203589"/>
    </source>
</evidence>
<evidence type="ECO:0000256" key="1">
    <source>
        <dbReference type="SAM" id="Phobius"/>
    </source>
</evidence>
<dbReference type="OrthoDB" id="517560at2"/>
<protein>
    <recommendedName>
        <fullName evidence="2">DUF305 domain-containing protein</fullName>
    </recommendedName>
</protein>
<name>A0A222E451_9RHOB</name>
<keyword evidence="1" id="KW-0812">Transmembrane</keyword>
<feature type="transmembrane region" description="Helical" evidence="1">
    <location>
        <begin position="64"/>
        <end position="84"/>
    </location>
</feature>
<dbReference type="Gene3D" id="1.20.1260.10">
    <property type="match status" value="1"/>
</dbReference>
<dbReference type="InterPro" id="IPR012347">
    <property type="entry name" value="Ferritin-like"/>
</dbReference>
<proteinExistence type="predicted"/>
<gene>
    <name evidence="3" type="ORF">ANTHELSMS3_02298</name>
</gene>
<organism evidence="3 4">
    <name type="scientific">Antarctobacter heliothermus</name>
    <dbReference type="NCBI Taxonomy" id="74033"/>
    <lineage>
        <taxon>Bacteria</taxon>
        <taxon>Pseudomonadati</taxon>
        <taxon>Pseudomonadota</taxon>
        <taxon>Alphaproteobacteria</taxon>
        <taxon>Rhodobacterales</taxon>
        <taxon>Roseobacteraceae</taxon>
        <taxon>Antarctobacter</taxon>
    </lineage>
</organism>
<dbReference type="Proteomes" id="UP000203589">
    <property type="component" value="Chromosome"/>
</dbReference>
<evidence type="ECO:0000259" key="2">
    <source>
        <dbReference type="Pfam" id="PF03713"/>
    </source>
</evidence>